<feature type="non-terminal residue" evidence="1">
    <location>
        <position position="1"/>
    </location>
</feature>
<gene>
    <name evidence="1" type="ORF">HAX54_000378</name>
</gene>
<proteinExistence type="predicted"/>
<dbReference type="EMBL" id="JACEIK010000101">
    <property type="protein sequence ID" value="MCD7449538.1"/>
    <property type="molecule type" value="Genomic_DNA"/>
</dbReference>
<accession>A0ABS8RRU9</accession>
<reference evidence="1 2" key="1">
    <citation type="journal article" date="2021" name="BMC Genomics">
        <title>Datura genome reveals duplications of psychoactive alkaloid biosynthetic genes and high mutation rate following tissue culture.</title>
        <authorList>
            <person name="Rajewski A."/>
            <person name="Carter-House D."/>
            <person name="Stajich J."/>
            <person name="Litt A."/>
        </authorList>
    </citation>
    <scope>NUCLEOTIDE SEQUENCE [LARGE SCALE GENOMIC DNA]</scope>
    <source>
        <strain evidence="1">AR-01</strain>
    </source>
</reference>
<protein>
    <submittedName>
        <fullName evidence="1">Uncharacterized protein</fullName>
    </submittedName>
</protein>
<organism evidence="1 2">
    <name type="scientific">Datura stramonium</name>
    <name type="common">Jimsonweed</name>
    <name type="synonym">Common thornapple</name>
    <dbReference type="NCBI Taxonomy" id="4076"/>
    <lineage>
        <taxon>Eukaryota</taxon>
        <taxon>Viridiplantae</taxon>
        <taxon>Streptophyta</taxon>
        <taxon>Embryophyta</taxon>
        <taxon>Tracheophyta</taxon>
        <taxon>Spermatophyta</taxon>
        <taxon>Magnoliopsida</taxon>
        <taxon>eudicotyledons</taxon>
        <taxon>Gunneridae</taxon>
        <taxon>Pentapetalae</taxon>
        <taxon>asterids</taxon>
        <taxon>lamiids</taxon>
        <taxon>Solanales</taxon>
        <taxon>Solanaceae</taxon>
        <taxon>Solanoideae</taxon>
        <taxon>Datureae</taxon>
        <taxon>Datura</taxon>
    </lineage>
</organism>
<sequence length="88" mass="10525">VMEEFLEFIDNQCLIDLPLTGANFTWPKQKIPHQNLHLDSWCPLIGRSWFHMCYKFHLMENMWLKAPDFVDRVNVWWNGDEVVGTPSF</sequence>
<comment type="caution">
    <text evidence="1">The sequence shown here is derived from an EMBL/GenBank/DDBJ whole genome shotgun (WGS) entry which is preliminary data.</text>
</comment>
<name>A0ABS8RRU9_DATST</name>
<evidence type="ECO:0000313" key="2">
    <source>
        <dbReference type="Proteomes" id="UP000823775"/>
    </source>
</evidence>
<evidence type="ECO:0000313" key="1">
    <source>
        <dbReference type="EMBL" id="MCD7449538.1"/>
    </source>
</evidence>
<dbReference type="Proteomes" id="UP000823775">
    <property type="component" value="Unassembled WGS sequence"/>
</dbReference>
<keyword evidence="2" id="KW-1185">Reference proteome</keyword>